<dbReference type="InterPro" id="IPR036400">
    <property type="entry name" value="Cyt_B5-like_heme/steroid_sf"/>
</dbReference>
<dbReference type="PANTHER" id="PTHR10281:SF76">
    <property type="entry name" value="CALCUTTA CUP-RELATED"/>
    <property type="match status" value="1"/>
</dbReference>
<accession>A0A4Q2E1X8</accession>
<comment type="caution">
    <text evidence="4">The sequence shown here is derived from an EMBL/GenBank/DDBJ whole genome shotgun (WGS) entry which is preliminary data.</text>
</comment>
<evidence type="ECO:0000256" key="2">
    <source>
        <dbReference type="SAM" id="MobiDB-lite"/>
    </source>
</evidence>
<dbReference type="OrthoDB" id="10257697at2759"/>
<dbReference type="Pfam" id="PF00173">
    <property type="entry name" value="Cyt-b5"/>
    <property type="match status" value="1"/>
</dbReference>
<dbReference type="AlphaFoldDB" id="A0A4Q2E1X8"/>
<feature type="compositionally biased region" description="Basic and acidic residues" evidence="2">
    <location>
        <begin position="243"/>
        <end position="264"/>
    </location>
</feature>
<keyword evidence="5" id="KW-1185">Reference proteome</keyword>
<dbReference type="Gene3D" id="3.10.120.10">
    <property type="entry name" value="Cytochrome b5-like heme/steroid binding domain"/>
    <property type="match status" value="1"/>
</dbReference>
<proteinExistence type="inferred from homology"/>
<organism evidence="4 5">
    <name type="scientific">Candolleomyces aberdarensis</name>
    <dbReference type="NCBI Taxonomy" id="2316362"/>
    <lineage>
        <taxon>Eukaryota</taxon>
        <taxon>Fungi</taxon>
        <taxon>Dikarya</taxon>
        <taxon>Basidiomycota</taxon>
        <taxon>Agaricomycotina</taxon>
        <taxon>Agaricomycetes</taxon>
        <taxon>Agaricomycetidae</taxon>
        <taxon>Agaricales</taxon>
        <taxon>Agaricineae</taxon>
        <taxon>Psathyrellaceae</taxon>
        <taxon>Candolleomyces</taxon>
    </lineage>
</organism>
<reference evidence="4 5" key="1">
    <citation type="submission" date="2019-01" db="EMBL/GenBank/DDBJ databases">
        <title>Draft genome sequence of Psathyrella aberdarensis IHI B618.</title>
        <authorList>
            <person name="Buettner E."/>
            <person name="Kellner H."/>
        </authorList>
    </citation>
    <scope>NUCLEOTIDE SEQUENCE [LARGE SCALE GENOMIC DNA]</scope>
    <source>
        <strain evidence="4 5">IHI B618</strain>
    </source>
</reference>
<evidence type="ECO:0000259" key="3">
    <source>
        <dbReference type="SMART" id="SM01117"/>
    </source>
</evidence>
<dbReference type="GO" id="GO:0012505">
    <property type="term" value="C:endomembrane system"/>
    <property type="evidence" value="ECO:0007669"/>
    <property type="project" value="TreeGrafter"/>
</dbReference>
<dbReference type="EMBL" id="SDEE01000001">
    <property type="protein sequence ID" value="RXW25754.1"/>
    <property type="molecule type" value="Genomic_DNA"/>
</dbReference>
<dbReference type="SMART" id="SM01117">
    <property type="entry name" value="Cyt-b5"/>
    <property type="match status" value="1"/>
</dbReference>
<gene>
    <name evidence="4" type="ORF">EST38_g89</name>
</gene>
<dbReference type="PANTHER" id="PTHR10281">
    <property type="entry name" value="MEMBRANE-ASSOCIATED PROGESTERONE RECEPTOR COMPONENT-RELATED"/>
    <property type="match status" value="1"/>
</dbReference>
<evidence type="ECO:0000313" key="5">
    <source>
        <dbReference type="Proteomes" id="UP000290288"/>
    </source>
</evidence>
<feature type="region of interest" description="Disordered" evidence="2">
    <location>
        <begin position="1"/>
        <end position="35"/>
    </location>
</feature>
<comment type="similarity">
    <text evidence="1">Belongs to the cytochrome b5 family. MAPR subfamily.</text>
</comment>
<evidence type="ECO:0000313" key="4">
    <source>
        <dbReference type="EMBL" id="RXW25754.1"/>
    </source>
</evidence>
<dbReference type="InterPro" id="IPR001199">
    <property type="entry name" value="Cyt_B5-like_heme/steroid-bd"/>
</dbReference>
<evidence type="ECO:0000256" key="1">
    <source>
        <dbReference type="ARBA" id="ARBA00038357"/>
    </source>
</evidence>
<dbReference type="SUPFAM" id="SSF55856">
    <property type="entry name" value="Cytochrome b5-like heme/steroid binding domain"/>
    <property type="match status" value="1"/>
</dbReference>
<dbReference type="InterPro" id="IPR050577">
    <property type="entry name" value="MAPR/NEUFC/NENF-like"/>
</dbReference>
<protein>
    <recommendedName>
        <fullName evidence="3">Cytochrome b5 heme-binding domain-containing protein</fullName>
    </recommendedName>
</protein>
<feature type="region of interest" description="Disordered" evidence="2">
    <location>
        <begin position="242"/>
        <end position="289"/>
    </location>
</feature>
<dbReference type="GO" id="GO:0016020">
    <property type="term" value="C:membrane"/>
    <property type="evidence" value="ECO:0007669"/>
    <property type="project" value="TreeGrafter"/>
</dbReference>
<sequence>MSWFKEAAGGPAPPTFREAAEKLTEDDPYIPGRKVSNKAANRPFLAYHEYRQKQEALHQEWLKKKKERDEKIARGEKVGPLERDPTAVEEVGLLGLLKFFFVVFVVAALAGKFITGSYTWDYETRWLELKRWMPQDNGRLFSPEYLATFNGEDPDKPIYIAIDGEVYDVTKGASYQKGGSYHILAGKEGARAFGTGCFMEHMTHDKRGLDKEERDSIEHWKKFYHEHKNYWKVGRVALPPIDTKSDPPLHCDPKKREAELEARKAKAAKAEANAPKPTPTPDADGHQEL</sequence>
<name>A0A4Q2E1X8_9AGAR</name>
<dbReference type="Proteomes" id="UP000290288">
    <property type="component" value="Unassembled WGS sequence"/>
</dbReference>
<feature type="domain" description="Cytochrome b5 heme-binding" evidence="3">
    <location>
        <begin position="141"/>
        <end position="237"/>
    </location>
</feature>